<keyword evidence="2" id="KW-0479">Metal-binding</keyword>
<dbReference type="GO" id="GO:0046872">
    <property type="term" value="F:metal ion binding"/>
    <property type="evidence" value="ECO:0007669"/>
    <property type="project" value="UniProtKB-KW"/>
</dbReference>
<sequence>MHPATGSEMMPRAITHRTKGQSHGPITRLMSPSDLGQIIKPFVFLDLFDVNRHTAAALADMPLHPHSGVATVTVPVEGGLRYNDPDSGQGTLYYGGVEWMLAGGGVWHGKELSPADVPRITGFQLWLSLPAELENSTPVSRYIEAEHTPQVGPARVIVGAYDGAKGPVSAPAGINYLLVTLSPGEHWHYQPPAGHRVGWLALAKGSLNAETSIEEGEIVVFESNETPISLANAGSEEATFVLGSAIPHPYSLHLGNYSVHTSAAALEMGERHIIDMWQKLKQEGDRQTSSGTIPVYR</sequence>
<organism evidence="6 7">
    <name type="scientific">Serratia marcescens</name>
    <dbReference type="NCBI Taxonomy" id="615"/>
    <lineage>
        <taxon>Bacteria</taxon>
        <taxon>Pseudomonadati</taxon>
        <taxon>Pseudomonadota</taxon>
        <taxon>Gammaproteobacteria</taxon>
        <taxon>Enterobacterales</taxon>
        <taxon>Yersiniaceae</taxon>
        <taxon>Serratia</taxon>
    </lineage>
</organism>
<dbReference type="PIRSF" id="PIRSF006232">
    <property type="entry name" value="Pirin"/>
    <property type="match status" value="1"/>
</dbReference>
<dbReference type="SUPFAM" id="SSF51182">
    <property type="entry name" value="RmlC-like cupins"/>
    <property type="match status" value="1"/>
</dbReference>
<gene>
    <name evidence="6" type="ORF">BHU62_04955</name>
</gene>
<protein>
    <recommendedName>
        <fullName evidence="5">Pirin N-terminal domain-containing protein</fullName>
    </recommendedName>
</protein>
<evidence type="ECO:0000256" key="3">
    <source>
        <dbReference type="RuleBase" id="RU003457"/>
    </source>
</evidence>
<dbReference type="Gene3D" id="2.60.120.10">
    <property type="entry name" value="Jelly Rolls"/>
    <property type="match status" value="1"/>
</dbReference>
<evidence type="ECO:0000313" key="6">
    <source>
        <dbReference type="EMBL" id="OKB67966.1"/>
    </source>
</evidence>
<evidence type="ECO:0000256" key="1">
    <source>
        <dbReference type="ARBA" id="ARBA00008416"/>
    </source>
</evidence>
<evidence type="ECO:0000256" key="2">
    <source>
        <dbReference type="PIRSR" id="PIRSR006232-1"/>
    </source>
</evidence>
<feature type="binding site" evidence="2">
    <location>
        <position position="108"/>
    </location>
    <ligand>
        <name>Fe cation</name>
        <dbReference type="ChEBI" id="CHEBI:24875"/>
    </ligand>
</feature>
<dbReference type="PANTHER" id="PTHR13903:SF8">
    <property type="entry name" value="PIRIN"/>
    <property type="match status" value="1"/>
</dbReference>
<reference evidence="6 7" key="1">
    <citation type="submission" date="2016-09" db="EMBL/GenBank/DDBJ databases">
        <title>Serratia marcescens MSU-97 and epiphytic antimycotic-producing bacteria.</title>
        <authorList>
            <person name="Matilla M.A."/>
        </authorList>
    </citation>
    <scope>NUCLEOTIDE SEQUENCE [LARGE SCALE GENOMIC DNA]</scope>
    <source>
        <strain evidence="6 7">MSU-97</strain>
    </source>
</reference>
<evidence type="ECO:0000259" key="5">
    <source>
        <dbReference type="Pfam" id="PF02678"/>
    </source>
</evidence>
<evidence type="ECO:0000313" key="7">
    <source>
        <dbReference type="Proteomes" id="UP000185770"/>
    </source>
</evidence>
<accession>A0A1Q4P4C7</accession>
<keyword evidence="2" id="KW-0408">Iron</keyword>
<dbReference type="InterPro" id="IPR011051">
    <property type="entry name" value="RmlC_Cupin_sf"/>
</dbReference>
<feature type="binding site" evidence="2">
    <location>
        <position position="64"/>
    </location>
    <ligand>
        <name>Fe cation</name>
        <dbReference type="ChEBI" id="CHEBI:24875"/>
    </ligand>
</feature>
<name>A0A1Q4P4C7_SERMA</name>
<comment type="caution">
    <text evidence="6">The sequence shown here is derived from an EMBL/GenBank/DDBJ whole genome shotgun (WGS) entry which is preliminary data.</text>
</comment>
<feature type="domain" description="Pirin N-terminal" evidence="5">
    <location>
        <begin position="34"/>
        <end position="127"/>
    </location>
</feature>
<dbReference type="InterPro" id="IPR003829">
    <property type="entry name" value="Pirin_N_dom"/>
</dbReference>
<feature type="region of interest" description="Disordered" evidence="4">
    <location>
        <begin position="1"/>
        <end position="26"/>
    </location>
</feature>
<dbReference type="PANTHER" id="PTHR13903">
    <property type="entry name" value="PIRIN-RELATED"/>
    <property type="match status" value="1"/>
</dbReference>
<comment type="cofactor">
    <cofactor evidence="2">
        <name>Fe cation</name>
        <dbReference type="ChEBI" id="CHEBI:24875"/>
    </cofactor>
    <text evidence="2">Binds 1 Fe cation per subunit.</text>
</comment>
<dbReference type="Proteomes" id="UP000185770">
    <property type="component" value="Unassembled WGS sequence"/>
</dbReference>
<evidence type="ECO:0000256" key="4">
    <source>
        <dbReference type="SAM" id="MobiDB-lite"/>
    </source>
</evidence>
<feature type="binding site" evidence="2">
    <location>
        <position position="111"/>
    </location>
    <ligand>
        <name>Fe cation</name>
        <dbReference type="ChEBI" id="CHEBI:24875"/>
    </ligand>
</feature>
<proteinExistence type="inferred from homology"/>
<dbReference type="EMBL" id="MJAO01000004">
    <property type="protein sequence ID" value="OKB67966.1"/>
    <property type="molecule type" value="Genomic_DNA"/>
</dbReference>
<feature type="binding site" evidence="2">
    <location>
        <position position="66"/>
    </location>
    <ligand>
        <name>Fe cation</name>
        <dbReference type="ChEBI" id="CHEBI:24875"/>
    </ligand>
</feature>
<dbReference type="InterPro" id="IPR014710">
    <property type="entry name" value="RmlC-like_jellyroll"/>
</dbReference>
<dbReference type="Pfam" id="PF02678">
    <property type="entry name" value="Pirin"/>
    <property type="match status" value="1"/>
</dbReference>
<dbReference type="AlphaFoldDB" id="A0A1Q4P4C7"/>
<dbReference type="InterPro" id="IPR012093">
    <property type="entry name" value="Pirin"/>
</dbReference>
<comment type="similarity">
    <text evidence="1 3">Belongs to the pirin family.</text>
</comment>